<evidence type="ECO:0000259" key="6">
    <source>
        <dbReference type="Pfam" id="PF07993"/>
    </source>
</evidence>
<evidence type="ECO:0000313" key="7">
    <source>
        <dbReference type="EMBL" id="KAF8777134.1"/>
    </source>
</evidence>
<dbReference type="CDD" id="cd09071">
    <property type="entry name" value="FAR_C"/>
    <property type="match status" value="1"/>
</dbReference>
<dbReference type="InterPro" id="IPR026055">
    <property type="entry name" value="FAR"/>
</dbReference>
<feature type="transmembrane region" description="Helical" evidence="4">
    <location>
        <begin position="478"/>
        <end position="499"/>
    </location>
</feature>
<gene>
    <name evidence="7" type="ORF">HNY73_014054</name>
</gene>
<evidence type="ECO:0000256" key="4">
    <source>
        <dbReference type="RuleBase" id="RU363097"/>
    </source>
</evidence>
<dbReference type="SUPFAM" id="SSF51735">
    <property type="entry name" value="NAD(P)-binding Rossmann-fold domains"/>
    <property type="match status" value="1"/>
</dbReference>
<keyword evidence="4" id="KW-0472">Membrane</keyword>
<dbReference type="GO" id="GO:0005777">
    <property type="term" value="C:peroxisome"/>
    <property type="evidence" value="ECO:0007669"/>
    <property type="project" value="TreeGrafter"/>
</dbReference>
<reference evidence="7" key="2">
    <citation type="submission" date="2020-06" db="EMBL/GenBank/DDBJ databases">
        <authorList>
            <person name="Sheffer M."/>
        </authorList>
    </citation>
    <scope>NUCLEOTIDE SEQUENCE</scope>
</reference>
<comment type="catalytic activity">
    <reaction evidence="4">
        <text>a long-chain fatty acyl-CoA + 2 NADPH + 2 H(+) = a long-chain primary fatty alcohol + 2 NADP(+) + CoA</text>
        <dbReference type="Rhea" id="RHEA:52716"/>
        <dbReference type="ChEBI" id="CHEBI:15378"/>
        <dbReference type="ChEBI" id="CHEBI:57287"/>
        <dbReference type="ChEBI" id="CHEBI:57783"/>
        <dbReference type="ChEBI" id="CHEBI:58349"/>
        <dbReference type="ChEBI" id="CHEBI:77396"/>
        <dbReference type="ChEBI" id="CHEBI:83139"/>
        <dbReference type="EC" id="1.2.1.84"/>
    </reaction>
</comment>
<comment type="function">
    <text evidence="4">Catalyzes the reduction of fatty acyl-CoA to fatty alcohols.</text>
</comment>
<keyword evidence="3 4" id="KW-0443">Lipid metabolism</keyword>
<evidence type="ECO:0000313" key="8">
    <source>
        <dbReference type="Proteomes" id="UP000807504"/>
    </source>
</evidence>
<organism evidence="7 8">
    <name type="scientific">Argiope bruennichi</name>
    <name type="common">Wasp spider</name>
    <name type="synonym">Aranea bruennichi</name>
    <dbReference type="NCBI Taxonomy" id="94029"/>
    <lineage>
        <taxon>Eukaryota</taxon>
        <taxon>Metazoa</taxon>
        <taxon>Ecdysozoa</taxon>
        <taxon>Arthropoda</taxon>
        <taxon>Chelicerata</taxon>
        <taxon>Arachnida</taxon>
        <taxon>Araneae</taxon>
        <taxon>Araneomorphae</taxon>
        <taxon>Entelegynae</taxon>
        <taxon>Araneoidea</taxon>
        <taxon>Araneidae</taxon>
        <taxon>Argiope</taxon>
    </lineage>
</organism>
<feature type="transmembrane region" description="Helical" evidence="4">
    <location>
        <begin position="360"/>
        <end position="385"/>
    </location>
</feature>
<accession>A0A8T0EPE3</accession>
<feature type="domain" description="Fatty acyl-CoA reductase C-terminal" evidence="5">
    <location>
        <begin position="369"/>
        <end position="440"/>
    </location>
</feature>
<keyword evidence="4" id="KW-1133">Transmembrane helix</keyword>
<dbReference type="OrthoDB" id="429813at2759"/>
<keyword evidence="4" id="KW-0521">NADP</keyword>
<dbReference type="EC" id="1.2.1.84" evidence="4"/>
<dbReference type="CDD" id="cd05236">
    <property type="entry name" value="FAR-N_SDR_e"/>
    <property type="match status" value="1"/>
</dbReference>
<dbReference type="PANTHER" id="PTHR11011:SF45">
    <property type="entry name" value="FATTY ACYL-COA REDUCTASE CG8306-RELATED"/>
    <property type="match status" value="1"/>
</dbReference>
<reference evidence="7" key="1">
    <citation type="journal article" date="2020" name="bioRxiv">
        <title>Chromosome-level reference genome of the European wasp spider Argiope bruennichi: a resource for studies on range expansion and evolutionary adaptation.</title>
        <authorList>
            <person name="Sheffer M.M."/>
            <person name="Hoppe A."/>
            <person name="Krehenwinkel H."/>
            <person name="Uhl G."/>
            <person name="Kuss A.W."/>
            <person name="Jensen L."/>
            <person name="Jensen C."/>
            <person name="Gillespie R.G."/>
            <person name="Hoff K.J."/>
            <person name="Prost S."/>
        </authorList>
    </citation>
    <scope>NUCLEOTIDE SEQUENCE</scope>
</reference>
<keyword evidence="8" id="KW-1185">Reference proteome</keyword>
<dbReference type="InterPro" id="IPR033640">
    <property type="entry name" value="FAR_C"/>
</dbReference>
<comment type="similarity">
    <text evidence="1 4">Belongs to the fatty acyl-CoA reductase family.</text>
</comment>
<evidence type="ECO:0000259" key="5">
    <source>
        <dbReference type="Pfam" id="PF03015"/>
    </source>
</evidence>
<dbReference type="InterPro" id="IPR013120">
    <property type="entry name" value="FAR_NAD-bd"/>
</dbReference>
<keyword evidence="4" id="KW-0812">Transmembrane</keyword>
<name>A0A8T0EPE3_ARGBR</name>
<evidence type="ECO:0000256" key="2">
    <source>
        <dbReference type="ARBA" id="ARBA00022516"/>
    </source>
</evidence>
<dbReference type="PANTHER" id="PTHR11011">
    <property type="entry name" value="MALE STERILITY PROTEIN 2-RELATED"/>
    <property type="match status" value="1"/>
</dbReference>
<sequence>MFSATVKFQYYPKVADFYDGKSVFLTGATGFIGAAILENLLRCCPGIKTIYILVRSKKNVPPEVRKEQIFNKKIFEKIKEENRELLDKVHLIPGDASLPNLGMSEEDEQLLIEDASIVFHCAAIIHFTKPLEFTLLHNVLSLNSIIELCRKMRKLEVLVYTSTALSNCNHSDFTLKEEVYRLPFRAEKFVDALKNEDYEGLHELYSHCKPEWPNAYTFSKCLAENLIMDTASDLPVAIIRPSIVISTWKHPIPGYVEENSGIAALTIGVGKGFVKVLHADPNCKLNLVPVDIVSNAHVIAAWYTGTKRCSSPLVVNCTATEELDVKLSTFTDTLTQMSHKFPLPKSFEEYSHLIIVPNKYLYYIVSLYYHYFPAIVLDGMLKLLGKKPRVYKMYRFYDTIMDTLNFFLFRRFVFERNNVEFLDKLLHPEDRKNLSLDFQEATFLDISLQIPITSPFYDWKIDKKSPLERKKTKHRRHILIKSIQGVFLLILSLLVYWIFSLIFL</sequence>
<dbReference type="Pfam" id="PF03015">
    <property type="entry name" value="Sterile"/>
    <property type="match status" value="1"/>
</dbReference>
<protein>
    <recommendedName>
        <fullName evidence="4">Fatty acyl-CoA reductase</fullName>
        <ecNumber evidence="4">1.2.1.84</ecNumber>
    </recommendedName>
</protein>
<dbReference type="Pfam" id="PF07993">
    <property type="entry name" value="NAD_binding_4"/>
    <property type="match status" value="1"/>
</dbReference>
<dbReference type="OMA" id="IPNANPY"/>
<proteinExistence type="inferred from homology"/>
<comment type="caution">
    <text evidence="7">The sequence shown here is derived from an EMBL/GenBank/DDBJ whole genome shotgun (WGS) entry which is preliminary data.</text>
</comment>
<dbReference type="EMBL" id="JABXBU010002072">
    <property type="protein sequence ID" value="KAF8777134.1"/>
    <property type="molecule type" value="Genomic_DNA"/>
</dbReference>
<keyword evidence="4" id="KW-0560">Oxidoreductase</keyword>
<dbReference type="AlphaFoldDB" id="A0A8T0EPE3"/>
<feature type="domain" description="Thioester reductase (TE)" evidence="6">
    <location>
        <begin position="25"/>
        <end position="296"/>
    </location>
</feature>
<dbReference type="Gene3D" id="3.40.50.720">
    <property type="entry name" value="NAD(P)-binding Rossmann-like Domain"/>
    <property type="match status" value="1"/>
</dbReference>
<keyword evidence="2 4" id="KW-0444">Lipid biosynthesis</keyword>
<dbReference type="InterPro" id="IPR036291">
    <property type="entry name" value="NAD(P)-bd_dom_sf"/>
</dbReference>
<dbReference type="GO" id="GO:0035336">
    <property type="term" value="P:long-chain fatty-acyl-CoA metabolic process"/>
    <property type="evidence" value="ECO:0007669"/>
    <property type="project" value="TreeGrafter"/>
</dbReference>
<dbReference type="GO" id="GO:0080019">
    <property type="term" value="F:alcohol-forming very long-chain fatty acyl-CoA reductase activity"/>
    <property type="evidence" value="ECO:0007669"/>
    <property type="project" value="InterPro"/>
</dbReference>
<dbReference type="GO" id="GO:0102965">
    <property type="term" value="F:alcohol-forming long-chain fatty acyl-CoA reductase activity"/>
    <property type="evidence" value="ECO:0007669"/>
    <property type="project" value="UniProtKB-EC"/>
</dbReference>
<evidence type="ECO:0000256" key="1">
    <source>
        <dbReference type="ARBA" id="ARBA00005928"/>
    </source>
</evidence>
<evidence type="ECO:0000256" key="3">
    <source>
        <dbReference type="ARBA" id="ARBA00023098"/>
    </source>
</evidence>
<dbReference type="Proteomes" id="UP000807504">
    <property type="component" value="Unassembled WGS sequence"/>
</dbReference>